<gene>
    <name evidence="6" type="ORF">GCM10011333_14600</name>
</gene>
<name>A0A8J2TXH9_9MICO</name>
<accession>A0A8J2TXH9</accession>
<dbReference type="Pfam" id="PF22725">
    <property type="entry name" value="GFO_IDH_MocA_C3"/>
    <property type="match status" value="1"/>
</dbReference>
<evidence type="ECO:0000259" key="4">
    <source>
        <dbReference type="Pfam" id="PF01408"/>
    </source>
</evidence>
<keyword evidence="2" id="KW-0560">Oxidoreductase</keyword>
<dbReference type="Proteomes" id="UP000616114">
    <property type="component" value="Unassembled WGS sequence"/>
</dbReference>
<evidence type="ECO:0000313" key="6">
    <source>
        <dbReference type="EMBL" id="GGA12785.1"/>
    </source>
</evidence>
<dbReference type="EMBL" id="BMFY01000005">
    <property type="protein sequence ID" value="GGA12785.1"/>
    <property type="molecule type" value="Genomic_DNA"/>
</dbReference>
<dbReference type="GO" id="GO:0016491">
    <property type="term" value="F:oxidoreductase activity"/>
    <property type="evidence" value="ECO:0007669"/>
    <property type="project" value="UniProtKB-KW"/>
</dbReference>
<dbReference type="Pfam" id="PF01408">
    <property type="entry name" value="GFO_IDH_MocA"/>
    <property type="match status" value="1"/>
</dbReference>
<evidence type="ECO:0000256" key="3">
    <source>
        <dbReference type="ARBA" id="ARBA00023027"/>
    </source>
</evidence>
<dbReference type="InterPro" id="IPR050984">
    <property type="entry name" value="Gfo/Idh/MocA_domain"/>
</dbReference>
<reference evidence="6" key="2">
    <citation type="submission" date="2020-09" db="EMBL/GenBank/DDBJ databases">
        <authorList>
            <person name="Sun Q."/>
            <person name="Zhou Y."/>
        </authorList>
    </citation>
    <scope>NUCLEOTIDE SEQUENCE</scope>
    <source>
        <strain evidence="6">CGMCC 1.12785</strain>
    </source>
</reference>
<feature type="domain" description="Gfo/Idh/MocA-like oxidoreductase N-terminal" evidence="4">
    <location>
        <begin position="21"/>
        <end position="134"/>
    </location>
</feature>
<protein>
    <submittedName>
        <fullName evidence="6">Oxidoreductase</fullName>
    </submittedName>
</protein>
<keyword evidence="3" id="KW-0520">NAD</keyword>
<proteinExistence type="inferred from homology"/>
<dbReference type="RefSeq" id="WP_188550274.1">
    <property type="nucleotide sequence ID" value="NZ_BMFY01000005.1"/>
</dbReference>
<reference evidence="6" key="1">
    <citation type="journal article" date="2014" name="Int. J. Syst. Evol. Microbiol.">
        <title>Complete genome sequence of Corynebacterium casei LMG S-19264T (=DSM 44701T), isolated from a smear-ripened cheese.</title>
        <authorList>
            <consortium name="US DOE Joint Genome Institute (JGI-PGF)"/>
            <person name="Walter F."/>
            <person name="Albersmeier A."/>
            <person name="Kalinowski J."/>
            <person name="Ruckert C."/>
        </authorList>
    </citation>
    <scope>NUCLEOTIDE SEQUENCE</scope>
    <source>
        <strain evidence="6">CGMCC 1.12785</strain>
    </source>
</reference>
<dbReference type="PANTHER" id="PTHR22604">
    <property type="entry name" value="OXIDOREDUCTASES"/>
    <property type="match status" value="1"/>
</dbReference>
<dbReference type="InterPro" id="IPR036291">
    <property type="entry name" value="NAD(P)-bd_dom_sf"/>
</dbReference>
<comment type="similarity">
    <text evidence="1">Belongs to the Gfo/Idh/MocA family.</text>
</comment>
<organism evidence="6 7">
    <name type="scientific">Sediminivirga luteola</name>
    <dbReference type="NCBI Taxonomy" id="1774748"/>
    <lineage>
        <taxon>Bacteria</taxon>
        <taxon>Bacillati</taxon>
        <taxon>Actinomycetota</taxon>
        <taxon>Actinomycetes</taxon>
        <taxon>Micrococcales</taxon>
        <taxon>Brevibacteriaceae</taxon>
        <taxon>Sediminivirga</taxon>
    </lineage>
</organism>
<comment type="caution">
    <text evidence="6">The sequence shown here is derived from an EMBL/GenBank/DDBJ whole genome shotgun (WGS) entry which is preliminary data.</text>
</comment>
<dbReference type="InterPro" id="IPR055170">
    <property type="entry name" value="GFO_IDH_MocA-like_dom"/>
</dbReference>
<dbReference type="PANTHER" id="PTHR22604:SF105">
    <property type="entry name" value="TRANS-1,2-DIHYDROBENZENE-1,2-DIOL DEHYDROGENASE"/>
    <property type="match status" value="1"/>
</dbReference>
<dbReference type="GO" id="GO:0000166">
    <property type="term" value="F:nucleotide binding"/>
    <property type="evidence" value="ECO:0007669"/>
    <property type="project" value="InterPro"/>
</dbReference>
<dbReference type="SUPFAM" id="SSF55347">
    <property type="entry name" value="Glyceraldehyde-3-phosphate dehydrogenase-like, C-terminal domain"/>
    <property type="match status" value="1"/>
</dbReference>
<feature type="domain" description="GFO/IDH/MocA-like oxidoreductase" evidence="5">
    <location>
        <begin position="151"/>
        <end position="261"/>
    </location>
</feature>
<evidence type="ECO:0000256" key="2">
    <source>
        <dbReference type="ARBA" id="ARBA00023002"/>
    </source>
</evidence>
<evidence type="ECO:0000256" key="1">
    <source>
        <dbReference type="ARBA" id="ARBA00010928"/>
    </source>
</evidence>
<evidence type="ECO:0000259" key="5">
    <source>
        <dbReference type="Pfam" id="PF22725"/>
    </source>
</evidence>
<dbReference type="Gene3D" id="3.40.50.720">
    <property type="entry name" value="NAD(P)-binding Rossmann-like Domain"/>
    <property type="match status" value="1"/>
</dbReference>
<dbReference type="SUPFAM" id="SSF51735">
    <property type="entry name" value="NAD(P)-binding Rossmann-fold domains"/>
    <property type="match status" value="1"/>
</dbReference>
<dbReference type="Gene3D" id="3.30.360.10">
    <property type="entry name" value="Dihydrodipicolinate Reductase, domain 2"/>
    <property type="match status" value="1"/>
</dbReference>
<dbReference type="AlphaFoldDB" id="A0A8J2TXH9"/>
<keyword evidence="7" id="KW-1185">Reference proteome</keyword>
<evidence type="ECO:0000313" key="7">
    <source>
        <dbReference type="Proteomes" id="UP000616114"/>
    </source>
</evidence>
<dbReference type="InterPro" id="IPR000683">
    <property type="entry name" value="Gfo/Idh/MocA-like_OxRdtase_N"/>
</dbReference>
<sequence length="358" mass="38530">MTFPRVLPAPRTPGPGQVPALRWGILGTGWIAERFTDTVRRNTTQQIVAVGSRSAERARRFSSRHGIPRAHGSDESLVQDPGVDVIYVATPHGRHRDHALLALEAGKHVLVEKPLGVNAAQAAEIAGAARRTGLFAAEALWSAFLPKTDVLRQLLDDGALGAIHTLTADIGEYFDPGHRIFDPGLAGGDILDLGTYPAWFATWIQGLPDEVKARGRAYPGGVNAQTMATLSWAGGALGQVHSSLESFTPTRAYLAGEAASVQLEEPFYGPGGFVLRSADGRRSLRWEEPDVRHEGLFHEALEAARCIGASLPETPYRRLDDSVVTLRLLDLIRAQTGDTSGVEKRAGDGCAESKEQGR</sequence>